<proteinExistence type="predicted"/>
<accession>A0A1S8AVU5</accession>
<protein>
    <submittedName>
        <fullName evidence="1">Uncharacterized protein</fullName>
    </submittedName>
</protein>
<dbReference type="Proteomes" id="UP000189370">
    <property type="component" value="Unassembled WGS sequence"/>
</dbReference>
<evidence type="ECO:0000313" key="2">
    <source>
        <dbReference type="Proteomes" id="UP000189370"/>
    </source>
</evidence>
<evidence type="ECO:0000313" key="1">
    <source>
        <dbReference type="EMBL" id="OLZ40943.1"/>
    </source>
</evidence>
<dbReference type="AlphaFoldDB" id="A0A1S8AVU5"/>
<comment type="caution">
    <text evidence="1">The sequence shown here is derived from an EMBL/GenBank/DDBJ whole genome shotgun (WGS) entry which is preliminary data.</text>
</comment>
<gene>
    <name evidence="1" type="ORF">A6E15_08030</name>
</gene>
<dbReference type="EMBL" id="LWLN01000001">
    <property type="protein sequence ID" value="OLZ40943.1"/>
    <property type="molecule type" value="Genomic_DNA"/>
</dbReference>
<sequence>MVDLVRTRFIKHRLAFIILIKIDLKEIPLNAIITYLIIYFTSEVLTVNSKLRLHTKDAMISSVWVYRNRFNAFGSYLIKELI</sequence>
<reference evidence="2" key="1">
    <citation type="submission" date="2016-04" db="EMBL/GenBank/DDBJ databases">
        <authorList>
            <person name="Chen S.-C."/>
            <person name="Lai M.-C."/>
        </authorList>
    </citation>
    <scope>NUCLEOTIDE SEQUENCE [LARGE SCALE GENOMIC DNA]</scope>
    <source>
        <strain evidence="2">AB14</strain>
    </source>
</reference>
<name>A0A1S8AVU5_9EURY</name>
<keyword evidence="2" id="KW-1185">Reference proteome</keyword>
<organism evidence="1 2">
    <name type="scientific">Natrinema saccharevitans</name>
    <dbReference type="NCBI Taxonomy" id="301967"/>
    <lineage>
        <taxon>Archaea</taxon>
        <taxon>Methanobacteriati</taxon>
        <taxon>Methanobacteriota</taxon>
        <taxon>Stenosarchaea group</taxon>
        <taxon>Halobacteria</taxon>
        <taxon>Halobacteriales</taxon>
        <taxon>Natrialbaceae</taxon>
        <taxon>Natrinema</taxon>
    </lineage>
</organism>